<feature type="signal peptide" evidence="2">
    <location>
        <begin position="1"/>
        <end position="19"/>
    </location>
</feature>
<evidence type="ECO:0000313" key="3">
    <source>
        <dbReference type="EMBL" id="KAH8509986.1"/>
    </source>
</evidence>
<gene>
    <name evidence="3" type="ORF">H0E87_007773</name>
</gene>
<dbReference type="Proteomes" id="UP000807159">
    <property type="component" value="Chromosome 4"/>
</dbReference>
<reference evidence="3" key="1">
    <citation type="journal article" date="2021" name="J. Hered.">
        <title>Genome Assembly of Salicaceae Populus deltoides (Eastern Cottonwood) I-69 Based on Nanopore Sequencing and Hi-C Technologies.</title>
        <authorList>
            <person name="Bai S."/>
            <person name="Wu H."/>
            <person name="Zhang J."/>
            <person name="Pan Z."/>
            <person name="Zhao W."/>
            <person name="Li Z."/>
            <person name="Tong C."/>
        </authorList>
    </citation>
    <scope>NUCLEOTIDE SEQUENCE</scope>
    <source>
        <tissue evidence="3">Leaf</tissue>
    </source>
</reference>
<evidence type="ECO:0000256" key="2">
    <source>
        <dbReference type="SAM" id="SignalP"/>
    </source>
</evidence>
<accession>A0A8T2YYA7</accession>
<feature type="chain" id="PRO_5044822273" evidence="2">
    <location>
        <begin position="20"/>
        <end position="144"/>
    </location>
</feature>
<comment type="caution">
    <text evidence="3">The sequence shown here is derived from an EMBL/GenBank/DDBJ whole genome shotgun (WGS) entry which is preliminary data.</text>
</comment>
<dbReference type="AlphaFoldDB" id="A0A8T2YYA7"/>
<feature type="compositionally biased region" description="Basic residues" evidence="1">
    <location>
        <begin position="71"/>
        <end position="89"/>
    </location>
</feature>
<name>A0A8T2YYA7_POPDE</name>
<proteinExistence type="predicted"/>
<protein>
    <submittedName>
        <fullName evidence="3">Uncharacterized protein</fullName>
    </submittedName>
</protein>
<evidence type="ECO:0000313" key="4">
    <source>
        <dbReference type="Proteomes" id="UP000807159"/>
    </source>
</evidence>
<organism evidence="3 4">
    <name type="scientific">Populus deltoides</name>
    <name type="common">Eastern poplar</name>
    <name type="synonym">Eastern cottonwood</name>
    <dbReference type="NCBI Taxonomy" id="3696"/>
    <lineage>
        <taxon>Eukaryota</taxon>
        <taxon>Viridiplantae</taxon>
        <taxon>Streptophyta</taxon>
        <taxon>Embryophyta</taxon>
        <taxon>Tracheophyta</taxon>
        <taxon>Spermatophyta</taxon>
        <taxon>Magnoliopsida</taxon>
        <taxon>eudicotyledons</taxon>
        <taxon>Gunneridae</taxon>
        <taxon>Pentapetalae</taxon>
        <taxon>rosids</taxon>
        <taxon>fabids</taxon>
        <taxon>Malpighiales</taxon>
        <taxon>Salicaceae</taxon>
        <taxon>Saliceae</taxon>
        <taxon>Populus</taxon>
    </lineage>
</organism>
<keyword evidence="2" id="KW-0732">Signal</keyword>
<dbReference type="EMBL" id="JACEGQ020000004">
    <property type="protein sequence ID" value="KAH8509986.1"/>
    <property type="molecule type" value="Genomic_DNA"/>
</dbReference>
<keyword evidence="4" id="KW-1185">Reference proteome</keyword>
<evidence type="ECO:0000256" key="1">
    <source>
        <dbReference type="SAM" id="MobiDB-lite"/>
    </source>
</evidence>
<feature type="region of interest" description="Disordered" evidence="1">
    <location>
        <begin position="71"/>
        <end position="109"/>
    </location>
</feature>
<sequence>MAAAAAAVLIFISALMAAALRTVTIVSVVVSYASEAVIVTETIEIAAASRGCVVGIAVLEGEGHRLRKANGGRIRSKTARRKKRKRRRKSLELAAQATGPMISHQDTSINRTPPIGAKPNISAQDVHPFHHHHWTLLGSNNLVD</sequence>